<organism evidence="6 7">
    <name type="scientific">Phialocephala subalpina</name>
    <dbReference type="NCBI Taxonomy" id="576137"/>
    <lineage>
        <taxon>Eukaryota</taxon>
        <taxon>Fungi</taxon>
        <taxon>Dikarya</taxon>
        <taxon>Ascomycota</taxon>
        <taxon>Pezizomycotina</taxon>
        <taxon>Leotiomycetes</taxon>
        <taxon>Helotiales</taxon>
        <taxon>Mollisiaceae</taxon>
        <taxon>Phialocephala</taxon>
        <taxon>Phialocephala fortinii species complex</taxon>
    </lineage>
</organism>
<accession>A0A1L7XPF3</accession>
<dbReference type="Proteomes" id="UP000184330">
    <property type="component" value="Unassembled WGS sequence"/>
</dbReference>
<dbReference type="EMBL" id="FJOG01000040">
    <property type="protein sequence ID" value="CZR66904.1"/>
    <property type="molecule type" value="Genomic_DNA"/>
</dbReference>
<comment type="similarity">
    <text evidence="1">Belongs to the GMC oxidoreductase family.</text>
</comment>
<keyword evidence="7" id="KW-1185">Reference proteome</keyword>
<evidence type="ECO:0000256" key="3">
    <source>
        <dbReference type="PIRSR" id="PIRSR000137-1"/>
    </source>
</evidence>
<name>A0A1L7XPF3_9HELO</name>
<dbReference type="PANTHER" id="PTHR11552:SF138">
    <property type="entry name" value="DEHYDROGENASE PKFF-RELATED"/>
    <property type="match status" value="1"/>
</dbReference>
<keyword evidence="4" id="KW-0274">FAD</keyword>
<dbReference type="SUPFAM" id="SSF51905">
    <property type="entry name" value="FAD/NAD(P)-binding domain"/>
    <property type="match status" value="1"/>
</dbReference>
<dbReference type="AlphaFoldDB" id="A0A1L7XPF3"/>
<feature type="binding site" evidence="4">
    <location>
        <begin position="607"/>
        <end position="608"/>
    </location>
    <ligand>
        <name>FAD</name>
        <dbReference type="ChEBI" id="CHEBI:57692"/>
    </ligand>
</feature>
<dbReference type="InterPro" id="IPR012132">
    <property type="entry name" value="GMC_OxRdtase"/>
</dbReference>
<feature type="domain" description="Glucose-methanol-choline oxidoreductase N-terminal" evidence="5">
    <location>
        <begin position="365"/>
        <end position="379"/>
    </location>
</feature>
<dbReference type="PIRSF" id="PIRSF000137">
    <property type="entry name" value="Alcohol_oxidase"/>
    <property type="match status" value="1"/>
</dbReference>
<dbReference type="OrthoDB" id="269227at2759"/>
<feature type="active site" description="Proton donor" evidence="3">
    <location>
        <position position="608"/>
    </location>
</feature>
<dbReference type="PROSITE" id="PS00624">
    <property type="entry name" value="GMC_OXRED_2"/>
    <property type="match status" value="1"/>
</dbReference>
<keyword evidence="4" id="KW-0285">Flavoprotein</keyword>
<dbReference type="Pfam" id="PF00732">
    <property type="entry name" value="GMC_oxred_N"/>
    <property type="match status" value="1"/>
</dbReference>
<feature type="binding site" evidence="4">
    <location>
        <begin position="653"/>
        <end position="654"/>
    </location>
    <ligand>
        <name>FAD</name>
        <dbReference type="ChEBI" id="CHEBI:57692"/>
    </ligand>
</feature>
<evidence type="ECO:0000313" key="7">
    <source>
        <dbReference type="Proteomes" id="UP000184330"/>
    </source>
</evidence>
<dbReference type="GO" id="GO:0050660">
    <property type="term" value="F:flavin adenine dinucleotide binding"/>
    <property type="evidence" value="ECO:0007669"/>
    <property type="project" value="InterPro"/>
</dbReference>
<evidence type="ECO:0000313" key="6">
    <source>
        <dbReference type="EMBL" id="CZR66904.1"/>
    </source>
</evidence>
<evidence type="ECO:0000256" key="2">
    <source>
        <dbReference type="ARBA" id="ARBA00023180"/>
    </source>
</evidence>
<dbReference type="Pfam" id="PF05199">
    <property type="entry name" value="GMC_oxred_C"/>
    <property type="match status" value="1"/>
</dbReference>
<gene>
    <name evidence="6" type="ORF">PAC_16805</name>
</gene>
<evidence type="ECO:0000256" key="4">
    <source>
        <dbReference type="PIRSR" id="PIRSR000137-2"/>
    </source>
</evidence>
<comment type="cofactor">
    <cofactor evidence="4">
        <name>FAD</name>
        <dbReference type="ChEBI" id="CHEBI:57692"/>
    </cofactor>
</comment>
<dbReference type="InterPro" id="IPR007867">
    <property type="entry name" value="GMC_OxRtase_C"/>
</dbReference>
<dbReference type="InterPro" id="IPR036188">
    <property type="entry name" value="FAD/NAD-bd_sf"/>
</dbReference>
<dbReference type="InterPro" id="IPR000172">
    <property type="entry name" value="GMC_OxRdtase_N"/>
</dbReference>
<reference evidence="6 7" key="1">
    <citation type="submission" date="2016-03" db="EMBL/GenBank/DDBJ databases">
        <authorList>
            <person name="Ploux O."/>
        </authorList>
    </citation>
    <scope>NUCLEOTIDE SEQUENCE [LARGE SCALE GENOMIC DNA]</scope>
    <source>
        <strain evidence="6 7">UAMH 11012</strain>
    </source>
</reference>
<protein>
    <submittedName>
        <fullName evidence="6">Related to choline dehydrogenase</fullName>
    </submittedName>
</protein>
<keyword evidence="2" id="KW-0325">Glycoprotein</keyword>
<dbReference type="GO" id="GO:0044550">
    <property type="term" value="P:secondary metabolite biosynthetic process"/>
    <property type="evidence" value="ECO:0007669"/>
    <property type="project" value="TreeGrafter"/>
</dbReference>
<evidence type="ECO:0000256" key="1">
    <source>
        <dbReference type="ARBA" id="ARBA00010790"/>
    </source>
</evidence>
<dbReference type="SUPFAM" id="SSF54373">
    <property type="entry name" value="FAD-linked reductases, C-terminal domain"/>
    <property type="match status" value="1"/>
</dbReference>
<dbReference type="Gene3D" id="3.30.560.10">
    <property type="entry name" value="Glucose Oxidase, domain 3"/>
    <property type="match status" value="1"/>
</dbReference>
<sequence>MTKVAMPFSLPVFGSKILENIKPSKEKAAIADETRIEIPRAPAKKKEPEKRFSLPVVVPKLVERVKTFKDAGTAKGKEIDPNNEKNREANTFDYIVIGGGTAGLAIATRLAEDPAVSVAVIEAGRKWDPFSTVVQSIPGADVLFVGAKEKMPIIDWGFKTEPDQASGHQSRAYARGKCLGGSSVRNFMIYQRPTVQTLNKWADEVGDQNWAFDNFLPYYKKSVEFTPPGPSRDGNTLYAPTAFDGKAGPLNVSYPSFPQPFSEYMKSALHEIGIPTATDFNSGALNGSQYCSTTMHGKTEKRESSATSFLKSALGSGRTNLHVFTSTLAKRILFDHDKRAKFVIVEYSGEERALTVGKEVIVSAGAFQSPQLLMVSGIGPAKHLQEFNIPVVADRPGVGQNLQDHIFFGPSYRVNIKTLTKLANNPLHLIKNLLQYWIKHTGPFTNNVADFLAWEKIPPQLRPTLGEKAIDELSQFPPDWPEVEYLSGAGYVGDWSGLLFKQPRDGHQYATILGALVAPLSRGTVTLQSNITKTLPLISPGYLTSPTDQAVAIAAYKRIRQAFSTPSLSAITVSSPEHPTGEVYPGKEVETDEQILEAIKGSLHTVWHASCTCKMGKETDEMAVLDGRCRVRGVQGVRVVDASSFPFLPPGHPQSTVYALAERVADFIKAGE</sequence>
<dbReference type="Gene3D" id="3.50.50.60">
    <property type="entry name" value="FAD/NAD(P)-binding domain"/>
    <property type="match status" value="1"/>
</dbReference>
<evidence type="ECO:0000259" key="5">
    <source>
        <dbReference type="PROSITE" id="PS00624"/>
    </source>
</evidence>
<dbReference type="STRING" id="576137.A0A1L7XPF3"/>
<proteinExistence type="inferred from homology"/>
<dbReference type="GO" id="GO:0016614">
    <property type="term" value="F:oxidoreductase activity, acting on CH-OH group of donors"/>
    <property type="evidence" value="ECO:0007669"/>
    <property type="project" value="InterPro"/>
</dbReference>
<feature type="active site" description="Proton acceptor" evidence="3">
    <location>
        <position position="652"/>
    </location>
</feature>
<dbReference type="PANTHER" id="PTHR11552">
    <property type="entry name" value="GLUCOSE-METHANOL-CHOLINE GMC OXIDOREDUCTASE"/>
    <property type="match status" value="1"/>
</dbReference>